<evidence type="ECO:0000313" key="2">
    <source>
        <dbReference type="EMBL" id="SFA41410.1"/>
    </source>
</evidence>
<feature type="domain" description="Cyclic nucleotide-binding" evidence="1">
    <location>
        <begin position="32"/>
        <end position="111"/>
    </location>
</feature>
<keyword evidence="2" id="KW-0808">Transferase</keyword>
<dbReference type="SUPFAM" id="SSF51206">
    <property type="entry name" value="cAMP-binding domain-like"/>
    <property type="match status" value="1"/>
</dbReference>
<gene>
    <name evidence="2" type="ORF">SAMN04488511_102315</name>
</gene>
<dbReference type="EMBL" id="FOJM01000002">
    <property type="protein sequence ID" value="SFA41410.1"/>
    <property type="molecule type" value="Genomic_DNA"/>
</dbReference>
<proteinExistence type="predicted"/>
<evidence type="ECO:0000313" key="3">
    <source>
        <dbReference type="Proteomes" id="UP000198836"/>
    </source>
</evidence>
<name>A0A1I0SPG3_9SPHI</name>
<dbReference type="GO" id="GO:0016301">
    <property type="term" value="F:kinase activity"/>
    <property type="evidence" value="ECO:0007669"/>
    <property type="project" value="UniProtKB-KW"/>
</dbReference>
<keyword evidence="2" id="KW-0418">Kinase</keyword>
<dbReference type="CDD" id="cd00038">
    <property type="entry name" value="CAP_ED"/>
    <property type="match status" value="1"/>
</dbReference>
<sequence length="198" mass="23358">MFDYSKLKDHICKRQNLSADEAEEFCASFSFVRVKKRQFIVQPEFVAKYRFFVIEGSFRAYVIGDGGEEHTIQFAIDNWWITDYNSYIFQQPASMFVMALEDSLVLQISFDAERMLKKASHTYETIFRILAEHTAAHMARRVILNLTKTAEQRFEFMLEKYPDIVNRVPQYALASYLGMTTEYLSKLRKRRVNAKKLI</sequence>
<evidence type="ECO:0000259" key="1">
    <source>
        <dbReference type="Pfam" id="PF00027"/>
    </source>
</evidence>
<keyword evidence="3" id="KW-1185">Reference proteome</keyword>
<dbReference type="InterPro" id="IPR000595">
    <property type="entry name" value="cNMP-bd_dom"/>
</dbReference>
<dbReference type="InterPro" id="IPR018490">
    <property type="entry name" value="cNMP-bd_dom_sf"/>
</dbReference>
<dbReference type="OrthoDB" id="1092431at2"/>
<dbReference type="Proteomes" id="UP000198836">
    <property type="component" value="Unassembled WGS sequence"/>
</dbReference>
<accession>A0A1I0SPG3</accession>
<dbReference type="RefSeq" id="WP_090980584.1">
    <property type="nucleotide sequence ID" value="NZ_FOJM01000002.1"/>
</dbReference>
<protein>
    <submittedName>
        <fullName evidence="2">cAMP-binding domain of CRP or a regulatory subunit of cAMP-dependent protein kinases</fullName>
    </submittedName>
</protein>
<dbReference type="AlphaFoldDB" id="A0A1I0SPG3"/>
<reference evidence="3" key="1">
    <citation type="submission" date="2016-10" db="EMBL/GenBank/DDBJ databases">
        <authorList>
            <person name="Varghese N."/>
            <person name="Submissions S."/>
        </authorList>
    </citation>
    <scope>NUCLEOTIDE SEQUENCE [LARGE SCALE GENOMIC DNA]</scope>
    <source>
        <strain evidence="3">DSM 18130</strain>
    </source>
</reference>
<dbReference type="STRING" id="332999.SAMN04488511_102315"/>
<dbReference type="Pfam" id="PF00027">
    <property type="entry name" value="cNMP_binding"/>
    <property type="match status" value="1"/>
</dbReference>
<dbReference type="Gene3D" id="2.60.120.10">
    <property type="entry name" value="Jelly Rolls"/>
    <property type="match status" value="1"/>
</dbReference>
<organism evidence="2 3">
    <name type="scientific">Pedobacter suwonensis</name>
    <dbReference type="NCBI Taxonomy" id="332999"/>
    <lineage>
        <taxon>Bacteria</taxon>
        <taxon>Pseudomonadati</taxon>
        <taxon>Bacteroidota</taxon>
        <taxon>Sphingobacteriia</taxon>
        <taxon>Sphingobacteriales</taxon>
        <taxon>Sphingobacteriaceae</taxon>
        <taxon>Pedobacter</taxon>
    </lineage>
</organism>
<dbReference type="InterPro" id="IPR014710">
    <property type="entry name" value="RmlC-like_jellyroll"/>
</dbReference>